<evidence type="ECO:0000313" key="1">
    <source>
        <dbReference type="EMBL" id="MFC6331327.1"/>
    </source>
</evidence>
<reference evidence="2" key="1">
    <citation type="journal article" date="2019" name="Int. J. Syst. Evol. Microbiol.">
        <title>The Global Catalogue of Microorganisms (GCM) 10K type strain sequencing project: providing services to taxonomists for standard genome sequencing and annotation.</title>
        <authorList>
            <consortium name="The Broad Institute Genomics Platform"/>
            <consortium name="The Broad Institute Genome Sequencing Center for Infectious Disease"/>
            <person name="Wu L."/>
            <person name="Ma J."/>
        </authorList>
    </citation>
    <scope>NUCLEOTIDE SEQUENCE [LARGE SCALE GENOMIC DNA]</scope>
    <source>
        <strain evidence="2">PCU 280</strain>
    </source>
</reference>
<dbReference type="RefSeq" id="WP_379230453.1">
    <property type="nucleotide sequence ID" value="NZ_JBHSTE010000001.1"/>
</dbReference>
<proteinExistence type="predicted"/>
<accession>A0ABW1UXZ2</accession>
<dbReference type="EMBL" id="JBHSTE010000001">
    <property type="protein sequence ID" value="MFC6331327.1"/>
    <property type="molecule type" value="Genomic_DNA"/>
</dbReference>
<gene>
    <name evidence="1" type="ORF">ACFP56_01720</name>
</gene>
<name>A0ABW1UXZ2_9BACL</name>
<comment type="caution">
    <text evidence="1">The sequence shown here is derived from an EMBL/GenBank/DDBJ whole genome shotgun (WGS) entry which is preliminary data.</text>
</comment>
<organism evidence="1 2">
    <name type="scientific">Paenibacillus septentrionalis</name>
    <dbReference type="NCBI Taxonomy" id="429342"/>
    <lineage>
        <taxon>Bacteria</taxon>
        <taxon>Bacillati</taxon>
        <taxon>Bacillota</taxon>
        <taxon>Bacilli</taxon>
        <taxon>Bacillales</taxon>
        <taxon>Paenibacillaceae</taxon>
        <taxon>Paenibacillus</taxon>
    </lineage>
</organism>
<dbReference type="Proteomes" id="UP001596233">
    <property type="component" value="Unassembled WGS sequence"/>
</dbReference>
<keyword evidence="2" id="KW-1185">Reference proteome</keyword>
<evidence type="ECO:0000313" key="2">
    <source>
        <dbReference type="Proteomes" id="UP001596233"/>
    </source>
</evidence>
<sequence length="73" mass="8472">MQHVVGTWVQLIYVDSKQQVSIRDVRVLAVGEKRLLAYCDTAKAVRTFMLDRIVDMEGLKWRLNAKPQKQQQA</sequence>
<evidence type="ECO:0008006" key="3">
    <source>
        <dbReference type="Google" id="ProtNLM"/>
    </source>
</evidence>
<protein>
    <recommendedName>
        <fullName evidence="3">WYL domain-containing protein</fullName>
    </recommendedName>
</protein>